<evidence type="ECO:0000259" key="5">
    <source>
        <dbReference type="PROSITE" id="PS50104"/>
    </source>
</evidence>
<dbReference type="AlphaFoldDB" id="A0A9Q0KUD2"/>
<comment type="caution">
    <text evidence="6">The sequence shown here is derived from an EMBL/GenBank/DDBJ whole genome shotgun (WGS) entry which is preliminary data.</text>
</comment>
<accession>A0A9Q0KUD2</accession>
<dbReference type="GO" id="GO:0007165">
    <property type="term" value="P:signal transduction"/>
    <property type="evidence" value="ECO:0007669"/>
    <property type="project" value="InterPro"/>
</dbReference>
<dbReference type="PROSITE" id="PS50104">
    <property type="entry name" value="TIR"/>
    <property type="match status" value="1"/>
</dbReference>
<dbReference type="OrthoDB" id="1905256at2759"/>
<dbReference type="GO" id="GO:0061809">
    <property type="term" value="F:NAD+ nucleosidase activity, cyclic ADP-ribose generating"/>
    <property type="evidence" value="ECO:0007669"/>
    <property type="project" value="UniProtKB-EC"/>
</dbReference>
<comment type="catalytic activity">
    <reaction evidence="4">
        <text>NAD(+) + H2O = ADP-D-ribose + nicotinamide + H(+)</text>
        <dbReference type="Rhea" id="RHEA:16301"/>
        <dbReference type="ChEBI" id="CHEBI:15377"/>
        <dbReference type="ChEBI" id="CHEBI:15378"/>
        <dbReference type="ChEBI" id="CHEBI:17154"/>
        <dbReference type="ChEBI" id="CHEBI:57540"/>
        <dbReference type="ChEBI" id="CHEBI:57967"/>
        <dbReference type="EC" id="3.2.2.6"/>
    </reaction>
    <physiologicalReaction direction="left-to-right" evidence="4">
        <dbReference type="Rhea" id="RHEA:16302"/>
    </physiologicalReaction>
</comment>
<feature type="domain" description="TIR" evidence="5">
    <location>
        <begin position="17"/>
        <end position="166"/>
    </location>
</feature>
<proteinExistence type="predicted"/>
<organism evidence="6 7">
    <name type="scientific">Protea cynaroides</name>
    <dbReference type="NCBI Taxonomy" id="273540"/>
    <lineage>
        <taxon>Eukaryota</taxon>
        <taxon>Viridiplantae</taxon>
        <taxon>Streptophyta</taxon>
        <taxon>Embryophyta</taxon>
        <taxon>Tracheophyta</taxon>
        <taxon>Spermatophyta</taxon>
        <taxon>Magnoliopsida</taxon>
        <taxon>Proteales</taxon>
        <taxon>Proteaceae</taxon>
        <taxon>Protea</taxon>
    </lineage>
</organism>
<evidence type="ECO:0000256" key="1">
    <source>
        <dbReference type="ARBA" id="ARBA00011982"/>
    </source>
</evidence>
<keyword evidence="7" id="KW-1185">Reference proteome</keyword>
<name>A0A9Q0KUD2_9MAGN</name>
<protein>
    <recommendedName>
        <fullName evidence="1">ADP-ribosyl cyclase/cyclic ADP-ribose hydrolase</fullName>
        <ecNumber evidence="1">3.2.2.6</ecNumber>
    </recommendedName>
</protein>
<dbReference type="Gene3D" id="3.40.50.10140">
    <property type="entry name" value="Toll/interleukin-1 receptor homology (TIR) domain"/>
    <property type="match status" value="1"/>
</dbReference>
<sequence length="166" mass="19140">MAELTQASSFVSSFESSNYEVFLSYKWEDTRNNFTSILHKALKDSGINVFPDGKKLWTGDAIGPAIERAIEGSKIWIPVFSCGYVDSQRCLWELVQIVQCHRSNGQLILPIFYHVDPSDVEHHTGSCFKKAFQEHEKKFNSDILKIWKDALELVRNLKREVLDETR</sequence>
<dbReference type="EMBL" id="JAMYWD010000003">
    <property type="protein sequence ID" value="KAJ4977017.1"/>
    <property type="molecule type" value="Genomic_DNA"/>
</dbReference>
<dbReference type="Proteomes" id="UP001141806">
    <property type="component" value="Unassembled WGS sequence"/>
</dbReference>
<dbReference type="PANTHER" id="PTHR32009">
    <property type="entry name" value="TMV RESISTANCE PROTEIN N-LIKE"/>
    <property type="match status" value="1"/>
</dbReference>
<dbReference type="InterPro" id="IPR035897">
    <property type="entry name" value="Toll_tir_struct_dom_sf"/>
</dbReference>
<keyword evidence="2" id="KW-0378">Hydrolase</keyword>
<reference evidence="6" key="1">
    <citation type="journal article" date="2023" name="Plant J.">
        <title>The genome of the king protea, Protea cynaroides.</title>
        <authorList>
            <person name="Chang J."/>
            <person name="Duong T.A."/>
            <person name="Schoeman C."/>
            <person name="Ma X."/>
            <person name="Roodt D."/>
            <person name="Barker N."/>
            <person name="Li Z."/>
            <person name="Van de Peer Y."/>
            <person name="Mizrachi E."/>
        </authorList>
    </citation>
    <scope>NUCLEOTIDE SEQUENCE</scope>
    <source>
        <tissue evidence="6">Young leaves</tissue>
    </source>
</reference>
<evidence type="ECO:0000256" key="2">
    <source>
        <dbReference type="ARBA" id="ARBA00022801"/>
    </source>
</evidence>
<keyword evidence="3" id="KW-0520">NAD</keyword>
<gene>
    <name evidence="6" type="ORF">NE237_002123</name>
</gene>
<dbReference type="EC" id="3.2.2.6" evidence="1"/>
<dbReference type="InterPro" id="IPR000157">
    <property type="entry name" value="TIR_dom"/>
</dbReference>
<evidence type="ECO:0000313" key="7">
    <source>
        <dbReference type="Proteomes" id="UP001141806"/>
    </source>
</evidence>
<dbReference type="SMART" id="SM00255">
    <property type="entry name" value="TIR"/>
    <property type="match status" value="1"/>
</dbReference>
<dbReference type="PANTHER" id="PTHR32009:SF39">
    <property type="entry name" value="TIR DOMAIN-CONTAINING PROTEIN"/>
    <property type="match status" value="1"/>
</dbReference>
<evidence type="ECO:0000256" key="3">
    <source>
        <dbReference type="ARBA" id="ARBA00023027"/>
    </source>
</evidence>
<evidence type="ECO:0000313" key="6">
    <source>
        <dbReference type="EMBL" id="KAJ4977017.1"/>
    </source>
</evidence>
<dbReference type="SUPFAM" id="SSF52200">
    <property type="entry name" value="Toll/Interleukin receptor TIR domain"/>
    <property type="match status" value="1"/>
</dbReference>
<dbReference type="Pfam" id="PF01582">
    <property type="entry name" value="TIR"/>
    <property type="match status" value="1"/>
</dbReference>
<evidence type="ECO:0000256" key="4">
    <source>
        <dbReference type="ARBA" id="ARBA00047304"/>
    </source>
</evidence>